<feature type="domain" description="FAD dependent oxidoreductase" evidence="2">
    <location>
        <begin position="16"/>
        <end position="365"/>
    </location>
</feature>
<evidence type="ECO:0000313" key="6">
    <source>
        <dbReference type="Proteomes" id="UP001431572"/>
    </source>
</evidence>
<name>A0A8T7LWK8_9CHLR</name>
<organism evidence="3 5">
    <name type="scientific">Candidatus Chlorohelix allophototropha</name>
    <dbReference type="NCBI Taxonomy" id="3003348"/>
    <lineage>
        <taxon>Bacteria</taxon>
        <taxon>Bacillati</taxon>
        <taxon>Chloroflexota</taxon>
        <taxon>Chloroflexia</taxon>
        <taxon>Candidatus Chloroheliales</taxon>
        <taxon>Candidatus Chloroheliaceae</taxon>
        <taxon>Candidatus Chlorohelix</taxon>
    </lineage>
</organism>
<sequence length="397" mass="43889">MSQILSSSKTFPQKADVVIIGGGVLGTSIAWNLAKRGCTNIVILERDLLGSGSTAKAAGGVRQQFSTKANIRICIYSVDFFKHFNQRLGMEPDETGANFKQVGYLFLITRPEDMEVFKKNAALQQGLGVPVEVLTNEQVSKRWDFLMTEDVIGATFCPTDGYASTTDVVFAYARQARKMGVKVWENTEVTAIKRRGRELLSLETNRGEISAGIVVGCAGAWSGILGEMLDVEIPVEPVKRQAFFTEPFSEIPAQIPFVIDMLNGFHFRREGPGFLMGESDLTQKPGFDITLDWNWLDTVAEHAMYRVPALERARILSGWAGLYDTSPDHNGIIGKVPELDNFYLATGFSGHGFMQSPAVGLSISELIIDGDIKTVEVAELNIERFRTGNYNRERNVL</sequence>
<evidence type="ECO:0000256" key="1">
    <source>
        <dbReference type="ARBA" id="ARBA00023002"/>
    </source>
</evidence>
<dbReference type="PRINTS" id="PR00420">
    <property type="entry name" value="RNGMNOXGNASE"/>
</dbReference>
<dbReference type="GO" id="GO:0005737">
    <property type="term" value="C:cytoplasm"/>
    <property type="evidence" value="ECO:0007669"/>
    <property type="project" value="TreeGrafter"/>
</dbReference>
<dbReference type="Proteomes" id="UP001431572">
    <property type="component" value="Chromosome 1"/>
</dbReference>
<dbReference type="RefSeq" id="WP_341468368.1">
    <property type="nucleotide sequence ID" value="NZ_CP128399.1"/>
</dbReference>
<reference evidence="3 5" key="1">
    <citation type="submission" date="2020-06" db="EMBL/GenBank/DDBJ databases">
        <title>Anoxygenic phototrophic Chloroflexota member uses a Type I reaction center.</title>
        <authorList>
            <person name="Tsuji J.M."/>
            <person name="Shaw N.A."/>
            <person name="Nagashima S."/>
            <person name="Venkiteswaran J."/>
            <person name="Schiff S.L."/>
            <person name="Hanada S."/>
            <person name="Tank M."/>
            <person name="Neufeld J.D."/>
        </authorList>
    </citation>
    <scope>NUCLEOTIDE SEQUENCE [LARGE SCALE GENOMIC DNA]</scope>
    <source>
        <strain evidence="3">L227-S17</strain>
    </source>
</reference>
<dbReference type="InterPro" id="IPR036188">
    <property type="entry name" value="FAD/NAD-bd_sf"/>
</dbReference>
<dbReference type="EMBL" id="JACATZ010000001">
    <property type="protein sequence ID" value="NWJ44592.1"/>
    <property type="molecule type" value="Genomic_DNA"/>
</dbReference>
<dbReference type="Gene3D" id="3.50.50.60">
    <property type="entry name" value="FAD/NAD(P)-binding domain"/>
    <property type="match status" value="1"/>
</dbReference>
<dbReference type="AlphaFoldDB" id="A0A8T7LWK8"/>
<gene>
    <name evidence="3" type="ORF">HXX08_01820</name>
    <name evidence="4" type="ORF">OZ401_002284</name>
</gene>
<dbReference type="GO" id="GO:0016491">
    <property type="term" value="F:oxidoreductase activity"/>
    <property type="evidence" value="ECO:0007669"/>
    <property type="project" value="UniProtKB-KW"/>
</dbReference>
<dbReference type="PANTHER" id="PTHR13847">
    <property type="entry name" value="SARCOSINE DEHYDROGENASE-RELATED"/>
    <property type="match status" value="1"/>
</dbReference>
<accession>A0A8T7LWK8</accession>
<evidence type="ECO:0000313" key="5">
    <source>
        <dbReference type="Proteomes" id="UP000521676"/>
    </source>
</evidence>
<evidence type="ECO:0000313" key="4">
    <source>
        <dbReference type="EMBL" id="WJW66481.1"/>
    </source>
</evidence>
<dbReference type="Pfam" id="PF01266">
    <property type="entry name" value="DAO"/>
    <property type="match status" value="1"/>
</dbReference>
<evidence type="ECO:0000313" key="3">
    <source>
        <dbReference type="EMBL" id="NWJ44592.1"/>
    </source>
</evidence>
<keyword evidence="1" id="KW-0560">Oxidoreductase</keyword>
<dbReference type="EMBL" id="CP128399">
    <property type="protein sequence ID" value="WJW66481.1"/>
    <property type="molecule type" value="Genomic_DNA"/>
</dbReference>
<dbReference type="InterPro" id="IPR006076">
    <property type="entry name" value="FAD-dep_OxRdtase"/>
</dbReference>
<evidence type="ECO:0000259" key="2">
    <source>
        <dbReference type="Pfam" id="PF01266"/>
    </source>
</evidence>
<dbReference type="Gene3D" id="3.30.9.10">
    <property type="entry name" value="D-Amino Acid Oxidase, subunit A, domain 2"/>
    <property type="match status" value="1"/>
</dbReference>
<reference evidence="4" key="2">
    <citation type="journal article" date="2024" name="Nature">
        <title>Anoxygenic phototroph of the Chloroflexota uses a type I reaction centre.</title>
        <authorList>
            <person name="Tsuji J.M."/>
            <person name="Shaw N.A."/>
            <person name="Nagashima S."/>
            <person name="Venkiteswaran J.J."/>
            <person name="Schiff S.L."/>
            <person name="Watanabe T."/>
            <person name="Fukui M."/>
            <person name="Hanada S."/>
            <person name="Tank M."/>
            <person name="Neufeld J.D."/>
        </authorList>
    </citation>
    <scope>NUCLEOTIDE SEQUENCE</scope>
    <source>
        <strain evidence="4">L227-S17</strain>
    </source>
</reference>
<dbReference type="Proteomes" id="UP000521676">
    <property type="component" value="Unassembled WGS sequence"/>
</dbReference>
<dbReference type="SUPFAM" id="SSF54373">
    <property type="entry name" value="FAD-linked reductases, C-terminal domain"/>
    <property type="match status" value="1"/>
</dbReference>
<protein>
    <submittedName>
        <fullName evidence="3">FAD-binding oxidoreductase</fullName>
    </submittedName>
</protein>
<dbReference type="SUPFAM" id="SSF51905">
    <property type="entry name" value="FAD/NAD(P)-binding domain"/>
    <property type="match status" value="1"/>
</dbReference>
<proteinExistence type="predicted"/>
<dbReference type="PANTHER" id="PTHR13847:SF287">
    <property type="entry name" value="FAD-DEPENDENT OXIDOREDUCTASE DOMAIN-CONTAINING PROTEIN 1"/>
    <property type="match status" value="1"/>
</dbReference>
<keyword evidence="6" id="KW-1185">Reference proteome</keyword>